<evidence type="ECO:0000256" key="1">
    <source>
        <dbReference type="ARBA" id="ARBA00022723"/>
    </source>
</evidence>
<sequence length="92" mass="9653">MKTTLEIQNLKCGGCANTVTTKLASVAGIENVSVAVEANEVTFNYKTEENLLAAKQKLKSLGYPAADSTNSVVSKAKSLISCATGKMTNHDS</sequence>
<dbReference type="InterPro" id="IPR036163">
    <property type="entry name" value="HMA_dom_sf"/>
</dbReference>
<comment type="caution">
    <text evidence="3">The sequence shown here is derived from an EMBL/GenBank/DDBJ whole genome shotgun (WGS) entry which is preliminary data.</text>
</comment>
<keyword evidence="4" id="KW-1185">Reference proteome</keyword>
<dbReference type="PROSITE" id="PS50846">
    <property type="entry name" value="HMA_2"/>
    <property type="match status" value="1"/>
</dbReference>
<protein>
    <submittedName>
        <fullName evidence="3">Heavy-metal-associated domain-containing protein</fullName>
    </submittedName>
</protein>
<evidence type="ECO:0000313" key="3">
    <source>
        <dbReference type="EMBL" id="TYB79152.1"/>
    </source>
</evidence>
<dbReference type="PROSITE" id="PS01047">
    <property type="entry name" value="HMA_1"/>
    <property type="match status" value="1"/>
</dbReference>
<reference evidence="3 4" key="1">
    <citation type="submission" date="2019-08" db="EMBL/GenBank/DDBJ databases">
        <title>Genomes of Antarctic Bizionia species.</title>
        <authorList>
            <person name="Bowman J.P."/>
        </authorList>
    </citation>
    <scope>NUCLEOTIDE SEQUENCE [LARGE SCALE GENOMIC DNA]</scope>
    <source>
        <strain evidence="3 4">ADA-4</strain>
    </source>
</reference>
<dbReference type="Pfam" id="PF00403">
    <property type="entry name" value="HMA"/>
    <property type="match status" value="1"/>
</dbReference>
<dbReference type="AlphaFoldDB" id="A0A5D0RCA5"/>
<dbReference type="InterPro" id="IPR006121">
    <property type="entry name" value="HMA_dom"/>
</dbReference>
<dbReference type="SUPFAM" id="SSF55008">
    <property type="entry name" value="HMA, heavy metal-associated domain"/>
    <property type="match status" value="1"/>
</dbReference>
<dbReference type="RefSeq" id="WP_148402889.1">
    <property type="nucleotide sequence ID" value="NZ_VSKK01000001.1"/>
</dbReference>
<dbReference type="EMBL" id="VSKK01000001">
    <property type="protein sequence ID" value="TYB79152.1"/>
    <property type="molecule type" value="Genomic_DNA"/>
</dbReference>
<evidence type="ECO:0000313" key="4">
    <source>
        <dbReference type="Proteomes" id="UP000323720"/>
    </source>
</evidence>
<dbReference type="Proteomes" id="UP000323720">
    <property type="component" value="Unassembled WGS sequence"/>
</dbReference>
<name>A0A5D0RCA5_9FLAO</name>
<organism evidence="3 4">
    <name type="scientific">Bizionia myxarmorum</name>
    <dbReference type="NCBI Taxonomy" id="291186"/>
    <lineage>
        <taxon>Bacteria</taxon>
        <taxon>Pseudomonadati</taxon>
        <taxon>Bacteroidota</taxon>
        <taxon>Flavobacteriia</taxon>
        <taxon>Flavobacteriales</taxon>
        <taxon>Flavobacteriaceae</taxon>
        <taxon>Bizionia</taxon>
    </lineage>
</organism>
<proteinExistence type="predicted"/>
<dbReference type="CDD" id="cd00371">
    <property type="entry name" value="HMA"/>
    <property type="match status" value="1"/>
</dbReference>
<gene>
    <name evidence="3" type="ORF">ES674_05095</name>
</gene>
<dbReference type="InterPro" id="IPR017969">
    <property type="entry name" value="Heavy-metal-associated_CS"/>
</dbReference>
<accession>A0A5D0RCA5</accession>
<dbReference type="Gene3D" id="3.30.70.100">
    <property type="match status" value="1"/>
</dbReference>
<dbReference type="OrthoDB" id="677920at2"/>
<evidence type="ECO:0000259" key="2">
    <source>
        <dbReference type="PROSITE" id="PS50846"/>
    </source>
</evidence>
<keyword evidence="1" id="KW-0479">Metal-binding</keyword>
<feature type="domain" description="HMA" evidence="2">
    <location>
        <begin position="1"/>
        <end position="66"/>
    </location>
</feature>
<dbReference type="GO" id="GO:0046872">
    <property type="term" value="F:metal ion binding"/>
    <property type="evidence" value="ECO:0007669"/>
    <property type="project" value="UniProtKB-KW"/>
</dbReference>